<evidence type="ECO:0000313" key="2">
    <source>
        <dbReference type="Proteomes" id="UP000785679"/>
    </source>
</evidence>
<evidence type="ECO:0000313" key="1">
    <source>
        <dbReference type="EMBL" id="TNV78025.1"/>
    </source>
</evidence>
<gene>
    <name evidence="1" type="ORF">FGO68_gene3716</name>
</gene>
<protein>
    <submittedName>
        <fullName evidence="1">Uncharacterized protein</fullName>
    </submittedName>
</protein>
<sequence>MRMPLYQCANIAAKQNQKMVNHQNLGLFKQQLKQDNIKGHGKSFLQKVEEYSAKIQSNTEKYDAFKIYNLENFRRSKQDLSSLADFISQSLMNWMVQKQKQLSSQEIFKYQNFGAPNRFQIR</sequence>
<name>A0A8J8NPU8_HALGN</name>
<dbReference type="AlphaFoldDB" id="A0A8J8NPU8"/>
<reference evidence="1" key="1">
    <citation type="submission" date="2019-06" db="EMBL/GenBank/DDBJ databases">
        <authorList>
            <person name="Zheng W."/>
        </authorList>
    </citation>
    <scope>NUCLEOTIDE SEQUENCE</scope>
    <source>
        <strain evidence="1">QDHG01</strain>
    </source>
</reference>
<dbReference type="Proteomes" id="UP000785679">
    <property type="component" value="Unassembled WGS sequence"/>
</dbReference>
<keyword evidence="2" id="KW-1185">Reference proteome</keyword>
<proteinExistence type="predicted"/>
<accession>A0A8J8NPU8</accession>
<comment type="caution">
    <text evidence="1">The sequence shown here is derived from an EMBL/GenBank/DDBJ whole genome shotgun (WGS) entry which is preliminary data.</text>
</comment>
<organism evidence="1 2">
    <name type="scientific">Halteria grandinella</name>
    <dbReference type="NCBI Taxonomy" id="5974"/>
    <lineage>
        <taxon>Eukaryota</taxon>
        <taxon>Sar</taxon>
        <taxon>Alveolata</taxon>
        <taxon>Ciliophora</taxon>
        <taxon>Intramacronucleata</taxon>
        <taxon>Spirotrichea</taxon>
        <taxon>Stichotrichia</taxon>
        <taxon>Sporadotrichida</taxon>
        <taxon>Halteriidae</taxon>
        <taxon>Halteria</taxon>
    </lineage>
</organism>
<dbReference type="EMBL" id="RRYP01011012">
    <property type="protein sequence ID" value="TNV78025.1"/>
    <property type="molecule type" value="Genomic_DNA"/>
</dbReference>